<feature type="transmembrane region" description="Helical" evidence="1">
    <location>
        <begin position="127"/>
        <end position="148"/>
    </location>
</feature>
<feature type="transmembrane region" description="Helical" evidence="1">
    <location>
        <begin position="6"/>
        <end position="36"/>
    </location>
</feature>
<dbReference type="Pfam" id="PF06496">
    <property type="entry name" value="DUF1097"/>
    <property type="match status" value="1"/>
</dbReference>
<gene>
    <name evidence="2" type="ORF">HNP52_004006</name>
</gene>
<evidence type="ECO:0008006" key="4">
    <source>
        <dbReference type="Google" id="ProtNLM"/>
    </source>
</evidence>
<evidence type="ECO:0000313" key="2">
    <source>
        <dbReference type="EMBL" id="MBB4840909.1"/>
    </source>
</evidence>
<feature type="transmembrane region" description="Helical" evidence="1">
    <location>
        <begin position="48"/>
        <end position="67"/>
    </location>
</feature>
<proteinExistence type="predicted"/>
<feature type="transmembrane region" description="Helical" evidence="1">
    <location>
        <begin position="98"/>
        <end position="115"/>
    </location>
</feature>
<accession>A0A7W7K4J4</accession>
<keyword evidence="3" id="KW-1185">Reference proteome</keyword>
<keyword evidence="1" id="KW-1133">Transmembrane helix</keyword>
<comment type="caution">
    <text evidence="2">The sequence shown here is derived from an EMBL/GenBank/DDBJ whole genome shotgun (WGS) entry which is preliminary data.</text>
</comment>
<keyword evidence="1" id="KW-0812">Transmembrane</keyword>
<sequence>MLTTLIASAAAALASAGSLVLALPVWAMFIGLIAFYTRVLDTRSAIENLACTGIGLATGVVASVALAHVGLSTGIMIALPAVVFAVAILVVSLRGLPMLNNVPAYFLGLVAWFAGHLEPSLESVAELFGANAIGVIAGWVSFKVPAWLSARAKA</sequence>
<dbReference type="Proteomes" id="UP000575241">
    <property type="component" value="Unassembled WGS sequence"/>
</dbReference>
<keyword evidence="1" id="KW-0472">Membrane</keyword>
<protein>
    <recommendedName>
        <fullName evidence="4">DUF1097 domain-containing protein</fullName>
    </recommendedName>
</protein>
<dbReference type="EMBL" id="JACHLN010000004">
    <property type="protein sequence ID" value="MBB4840909.1"/>
    <property type="molecule type" value="Genomic_DNA"/>
</dbReference>
<evidence type="ECO:0000313" key="3">
    <source>
        <dbReference type="Proteomes" id="UP000575241"/>
    </source>
</evidence>
<dbReference type="RefSeq" id="WP_221416574.1">
    <property type="nucleotide sequence ID" value="NZ_JACHLN010000004.1"/>
</dbReference>
<name>A0A7W7K4J4_9SPHN</name>
<dbReference type="AlphaFoldDB" id="A0A7W7K4J4"/>
<reference evidence="2 3" key="1">
    <citation type="submission" date="2020-08" db="EMBL/GenBank/DDBJ databases">
        <title>Functional genomics of gut bacteria from endangered species of beetles.</title>
        <authorList>
            <person name="Carlos-Shanley C."/>
        </authorList>
    </citation>
    <scope>NUCLEOTIDE SEQUENCE [LARGE SCALE GENOMIC DNA]</scope>
    <source>
        <strain evidence="2 3">S00224</strain>
    </source>
</reference>
<feature type="transmembrane region" description="Helical" evidence="1">
    <location>
        <begin position="73"/>
        <end position="91"/>
    </location>
</feature>
<organism evidence="2 3">
    <name type="scientific">Sphingomonas kyeonggiensis</name>
    <dbReference type="NCBI Taxonomy" id="1268553"/>
    <lineage>
        <taxon>Bacteria</taxon>
        <taxon>Pseudomonadati</taxon>
        <taxon>Pseudomonadota</taxon>
        <taxon>Alphaproteobacteria</taxon>
        <taxon>Sphingomonadales</taxon>
        <taxon>Sphingomonadaceae</taxon>
        <taxon>Sphingomonas</taxon>
    </lineage>
</organism>
<evidence type="ECO:0000256" key="1">
    <source>
        <dbReference type="SAM" id="Phobius"/>
    </source>
</evidence>
<dbReference type="InterPro" id="IPR009476">
    <property type="entry name" value="DUF1097"/>
</dbReference>